<evidence type="ECO:0000313" key="3">
    <source>
        <dbReference type="Proteomes" id="UP000691718"/>
    </source>
</evidence>
<name>A0A8S3WLX6_PARAO</name>
<accession>A0A8S3WLX6</accession>
<dbReference type="EMBL" id="CAJQZP010000541">
    <property type="protein sequence ID" value="CAG4967546.1"/>
    <property type="molecule type" value="Genomic_DNA"/>
</dbReference>
<keyword evidence="3" id="KW-1185">Reference proteome</keyword>
<evidence type="ECO:0000256" key="1">
    <source>
        <dbReference type="SAM" id="MobiDB-lite"/>
    </source>
</evidence>
<gene>
    <name evidence="2" type="ORF">PAPOLLO_LOCUS7811</name>
</gene>
<dbReference type="AlphaFoldDB" id="A0A8S3WLX6"/>
<evidence type="ECO:0000313" key="2">
    <source>
        <dbReference type="EMBL" id="CAG4967546.1"/>
    </source>
</evidence>
<comment type="caution">
    <text evidence="2">The sequence shown here is derived from an EMBL/GenBank/DDBJ whole genome shotgun (WGS) entry which is preliminary data.</text>
</comment>
<reference evidence="2" key="1">
    <citation type="submission" date="2021-04" db="EMBL/GenBank/DDBJ databases">
        <authorList>
            <person name="Tunstrom K."/>
        </authorList>
    </citation>
    <scope>NUCLEOTIDE SEQUENCE</scope>
</reference>
<proteinExistence type="predicted"/>
<feature type="compositionally biased region" description="Polar residues" evidence="1">
    <location>
        <begin position="7"/>
        <end position="39"/>
    </location>
</feature>
<dbReference type="Proteomes" id="UP000691718">
    <property type="component" value="Unassembled WGS sequence"/>
</dbReference>
<organism evidence="2 3">
    <name type="scientific">Parnassius apollo</name>
    <name type="common">Apollo butterfly</name>
    <name type="synonym">Papilio apollo</name>
    <dbReference type="NCBI Taxonomy" id="110799"/>
    <lineage>
        <taxon>Eukaryota</taxon>
        <taxon>Metazoa</taxon>
        <taxon>Ecdysozoa</taxon>
        <taxon>Arthropoda</taxon>
        <taxon>Hexapoda</taxon>
        <taxon>Insecta</taxon>
        <taxon>Pterygota</taxon>
        <taxon>Neoptera</taxon>
        <taxon>Endopterygota</taxon>
        <taxon>Lepidoptera</taxon>
        <taxon>Glossata</taxon>
        <taxon>Ditrysia</taxon>
        <taxon>Papilionoidea</taxon>
        <taxon>Papilionidae</taxon>
        <taxon>Parnassiinae</taxon>
        <taxon>Parnassini</taxon>
        <taxon>Parnassius</taxon>
        <taxon>Parnassius</taxon>
    </lineage>
</organism>
<sequence length="98" mass="11231">MELRLDQTPNNDLDSIVPQCSSSNTQELTQDADNSSSYSQQVAVEFPHQYNNALAEFKSEVKRFTALFETNPTVHNLRALAKFTKIRQSKDKTSFYVR</sequence>
<feature type="region of interest" description="Disordered" evidence="1">
    <location>
        <begin position="1"/>
        <end position="39"/>
    </location>
</feature>
<protein>
    <submittedName>
        <fullName evidence="2">(apollo) hypothetical protein</fullName>
    </submittedName>
</protein>